<dbReference type="CDD" id="cd17246">
    <property type="entry name" value="RMtype1_S_SonII-TRD2-CR2_like"/>
    <property type="match status" value="1"/>
</dbReference>
<dbReference type="InterPro" id="IPR052021">
    <property type="entry name" value="Type-I_RS_S_subunit"/>
</dbReference>
<sequence length="417" mass="48213">MMEAEVVELITEVKKVPMLRFPDFKAEWKKNQLGSFTKIYDGTHQTPIYTETGIPFYSVEQITANDFENCKKISEEVYERECKRVKLEKGDILMTRVGDVGTSKYFDWDVKASFYVNVAVIKKSEAANNRFIDQYIKSSFFQKELYKRTIHVAFPKKINLGEIGKCSVNLPSLLEQDKIASFLTSVDDKTQQLAKKKDLLEKYMKGVMQQIFSQQIRFKDENRQDFPEWEEKKLGQVFERVKTKNAKNNKNVLTISAQQGLVNQEDYFNKSVSAENVTGYYLLHKGDFAYNKSYSKGYPMGAIKRLTKYDKGVVSTLYICFKIKDGSSEAYYEQYFNSGYLNSELQKIAQEGARNHGLLNMSVVEFFNDIELPRPSESEQLKIAAFLSAIDNKIELVTTKLEQAKLFKKALLQQMFV</sequence>
<feature type="domain" description="Type I restriction modification DNA specificity" evidence="4">
    <location>
        <begin position="27"/>
        <end position="201"/>
    </location>
</feature>
<proteinExistence type="inferred from homology"/>
<comment type="similarity">
    <text evidence="1">Belongs to the type-I restriction system S methylase family.</text>
</comment>
<reference evidence="6" key="1">
    <citation type="journal article" date="2019" name="Int. J. Syst. Evol. Microbiol.">
        <title>The Global Catalogue of Microorganisms (GCM) 10K type strain sequencing project: providing services to taxonomists for standard genome sequencing and annotation.</title>
        <authorList>
            <consortium name="The Broad Institute Genomics Platform"/>
            <consortium name="The Broad Institute Genome Sequencing Center for Infectious Disease"/>
            <person name="Wu L."/>
            <person name="Ma J."/>
        </authorList>
    </citation>
    <scope>NUCLEOTIDE SEQUENCE [LARGE SCALE GENOMIC DNA]</scope>
    <source>
        <strain evidence="6">JCM 17917</strain>
    </source>
</reference>
<dbReference type="RefSeq" id="WP_345161416.1">
    <property type="nucleotide sequence ID" value="NZ_BAABGX010000001.1"/>
</dbReference>
<keyword evidence="2" id="KW-0680">Restriction system</keyword>
<evidence type="ECO:0000313" key="6">
    <source>
        <dbReference type="Proteomes" id="UP001501844"/>
    </source>
</evidence>
<dbReference type="Gene3D" id="3.90.220.20">
    <property type="entry name" value="DNA methylase specificity domains"/>
    <property type="match status" value="2"/>
</dbReference>
<evidence type="ECO:0000313" key="5">
    <source>
        <dbReference type="EMBL" id="GAA4295779.1"/>
    </source>
</evidence>
<dbReference type="PANTHER" id="PTHR30408">
    <property type="entry name" value="TYPE-1 RESTRICTION ENZYME ECOKI SPECIFICITY PROTEIN"/>
    <property type="match status" value="1"/>
</dbReference>
<protein>
    <recommendedName>
        <fullName evidence="4">Type I restriction modification DNA specificity domain-containing protein</fullName>
    </recommendedName>
</protein>
<dbReference type="InterPro" id="IPR000055">
    <property type="entry name" value="Restrct_endonuc_typeI_TRD"/>
</dbReference>
<dbReference type="InterPro" id="IPR044946">
    <property type="entry name" value="Restrct_endonuc_typeI_TRD_sf"/>
</dbReference>
<gene>
    <name evidence="5" type="ORF">GCM10023183_01930</name>
</gene>
<accession>A0ABP8F5R5</accession>
<dbReference type="Proteomes" id="UP001501844">
    <property type="component" value="Unassembled WGS sequence"/>
</dbReference>
<evidence type="ECO:0000259" key="4">
    <source>
        <dbReference type="Pfam" id="PF01420"/>
    </source>
</evidence>
<dbReference type="SUPFAM" id="SSF116734">
    <property type="entry name" value="DNA methylase specificity domain"/>
    <property type="match status" value="2"/>
</dbReference>
<evidence type="ECO:0000256" key="2">
    <source>
        <dbReference type="ARBA" id="ARBA00022747"/>
    </source>
</evidence>
<dbReference type="PANTHER" id="PTHR30408:SF12">
    <property type="entry name" value="TYPE I RESTRICTION ENZYME MJAVIII SPECIFICITY SUBUNIT"/>
    <property type="match status" value="1"/>
</dbReference>
<name>A0ABP8F5R5_9BACT</name>
<evidence type="ECO:0000256" key="3">
    <source>
        <dbReference type="ARBA" id="ARBA00023125"/>
    </source>
</evidence>
<dbReference type="Gene3D" id="1.10.287.1120">
    <property type="entry name" value="Bipartite methylase S protein"/>
    <property type="match status" value="1"/>
</dbReference>
<keyword evidence="6" id="KW-1185">Reference proteome</keyword>
<dbReference type="Pfam" id="PF01420">
    <property type="entry name" value="Methylase_S"/>
    <property type="match status" value="2"/>
</dbReference>
<organism evidence="5 6">
    <name type="scientific">Nibribacter koreensis</name>
    <dbReference type="NCBI Taxonomy" id="1084519"/>
    <lineage>
        <taxon>Bacteria</taxon>
        <taxon>Pseudomonadati</taxon>
        <taxon>Bacteroidota</taxon>
        <taxon>Cytophagia</taxon>
        <taxon>Cytophagales</taxon>
        <taxon>Hymenobacteraceae</taxon>
        <taxon>Nibribacter</taxon>
    </lineage>
</organism>
<keyword evidence="3" id="KW-0238">DNA-binding</keyword>
<comment type="caution">
    <text evidence="5">The sequence shown here is derived from an EMBL/GenBank/DDBJ whole genome shotgun (WGS) entry which is preliminary data.</text>
</comment>
<evidence type="ECO:0000256" key="1">
    <source>
        <dbReference type="ARBA" id="ARBA00010923"/>
    </source>
</evidence>
<feature type="domain" description="Type I restriction modification DNA specificity" evidence="4">
    <location>
        <begin position="228"/>
        <end position="404"/>
    </location>
</feature>
<dbReference type="EMBL" id="BAABGX010000001">
    <property type="protein sequence ID" value="GAA4295779.1"/>
    <property type="molecule type" value="Genomic_DNA"/>
</dbReference>